<dbReference type="Gene3D" id="2.70.70.10">
    <property type="entry name" value="Glucose Permease (Domain IIA)"/>
    <property type="match status" value="1"/>
</dbReference>
<feature type="transmembrane region" description="Helical" evidence="2">
    <location>
        <begin position="25"/>
        <end position="51"/>
    </location>
</feature>
<dbReference type="EC" id="3.4.24.-" evidence="4"/>
<dbReference type="InterPro" id="IPR011055">
    <property type="entry name" value="Dup_hybrid_motif"/>
</dbReference>
<accession>A0ABW3I1B6</accession>
<dbReference type="EMBL" id="JBHTJM010000006">
    <property type="protein sequence ID" value="MFD0963585.1"/>
    <property type="molecule type" value="Genomic_DNA"/>
</dbReference>
<dbReference type="PANTHER" id="PTHR21666">
    <property type="entry name" value="PEPTIDASE-RELATED"/>
    <property type="match status" value="1"/>
</dbReference>
<reference evidence="5" key="1">
    <citation type="journal article" date="2019" name="Int. J. Syst. Evol. Microbiol.">
        <title>The Global Catalogue of Microorganisms (GCM) 10K type strain sequencing project: providing services to taxonomists for standard genome sequencing and annotation.</title>
        <authorList>
            <consortium name="The Broad Institute Genomics Platform"/>
            <consortium name="The Broad Institute Genome Sequencing Center for Infectious Disease"/>
            <person name="Wu L."/>
            <person name="Ma J."/>
        </authorList>
    </citation>
    <scope>NUCLEOTIDE SEQUENCE [LARGE SCALE GENOMIC DNA]</scope>
    <source>
        <strain evidence="5">CCUG 62114</strain>
    </source>
</reference>
<keyword evidence="2" id="KW-0812">Transmembrane</keyword>
<dbReference type="GO" id="GO:0016787">
    <property type="term" value="F:hydrolase activity"/>
    <property type="evidence" value="ECO:0007669"/>
    <property type="project" value="UniProtKB-KW"/>
</dbReference>
<evidence type="ECO:0000256" key="2">
    <source>
        <dbReference type="SAM" id="Phobius"/>
    </source>
</evidence>
<keyword evidence="2" id="KW-1133">Transmembrane helix</keyword>
<keyword evidence="4" id="KW-0378">Hydrolase</keyword>
<evidence type="ECO:0000259" key="3">
    <source>
        <dbReference type="Pfam" id="PF01551"/>
    </source>
</evidence>
<keyword evidence="5" id="KW-1185">Reference proteome</keyword>
<evidence type="ECO:0000313" key="4">
    <source>
        <dbReference type="EMBL" id="MFD0963585.1"/>
    </source>
</evidence>
<proteinExistence type="predicted"/>
<name>A0ABW3I1B6_9FLAO</name>
<gene>
    <name evidence="4" type="ORF">ACFQ1O_06185</name>
</gene>
<dbReference type="SUPFAM" id="SSF51261">
    <property type="entry name" value="Duplicated hybrid motif"/>
    <property type="match status" value="1"/>
</dbReference>
<protein>
    <submittedName>
        <fullName evidence="4">M23 family metallopeptidase</fullName>
        <ecNumber evidence="4">3.4.24.-</ecNumber>
    </submittedName>
</protein>
<dbReference type="InterPro" id="IPR050570">
    <property type="entry name" value="Cell_wall_metabolism_enzyme"/>
</dbReference>
<dbReference type="Pfam" id="PF01551">
    <property type="entry name" value="Peptidase_M23"/>
    <property type="match status" value="1"/>
</dbReference>
<feature type="domain" description="M23ase beta-sheet core" evidence="3">
    <location>
        <begin position="199"/>
        <end position="294"/>
    </location>
</feature>
<dbReference type="CDD" id="cd12797">
    <property type="entry name" value="M23_peptidase"/>
    <property type="match status" value="1"/>
</dbReference>
<comment type="caution">
    <text evidence="4">The sequence shown here is derived from an EMBL/GenBank/DDBJ whole genome shotgun (WGS) entry which is preliminary data.</text>
</comment>
<keyword evidence="2" id="KW-0472">Membrane</keyword>
<dbReference type="InterPro" id="IPR016047">
    <property type="entry name" value="M23ase_b-sheet_dom"/>
</dbReference>
<dbReference type="Proteomes" id="UP001596997">
    <property type="component" value="Unassembled WGS sequence"/>
</dbReference>
<sequence length="322" mass="36457">MAKVKYHYDPETLSYRKIERKKGRAFTFTFLILCAMFLCLIAGAIISPYFIETPHEKALKRENENLKLQYNFLSERVELAENALANVADRDENIYRIFFEANSISDAQRKAGFGGINRYKKFEGQPNSDLIKNSAKRIDILLKGIEVQSRSLDEIEKLAKDKEKLLAAIPAIQPVQNKDLTRVASGYGMRIHPILKYRKMHNGMDFTAPKGTPIYATGDGVVTKASRASGFGKVIYIDHGFGYMTKYAHLNKFNTRKGKKVKRGDIIGYVGNTGLSSGPHLHYEVHKNGKPINPVNFYHGDLSPEEYEIMLEKAAQENQSLD</sequence>
<keyword evidence="1" id="KW-0175">Coiled coil</keyword>
<feature type="coiled-coil region" evidence="1">
    <location>
        <begin position="56"/>
        <end position="90"/>
    </location>
</feature>
<evidence type="ECO:0000313" key="5">
    <source>
        <dbReference type="Proteomes" id="UP001596997"/>
    </source>
</evidence>
<organism evidence="4 5">
    <name type="scientific">Pseudofulvibacter geojedonensis</name>
    <dbReference type="NCBI Taxonomy" id="1123758"/>
    <lineage>
        <taxon>Bacteria</taxon>
        <taxon>Pseudomonadati</taxon>
        <taxon>Bacteroidota</taxon>
        <taxon>Flavobacteriia</taxon>
        <taxon>Flavobacteriales</taxon>
        <taxon>Flavobacteriaceae</taxon>
        <taxon>Pseudofulvibacter</taxon>
    </lineage>
</organism>
<dbReference type="PANTHER" id="PTHR21666:SF286">
    <property type="entry name" value="LIPOPROTEIN NLPD"/>
    <property type="match status" value="1"/>
</dbReference>
<evidence type="ECO:0000256" key="1">
    <source>
        <dbReference type="SAM" id="Coils"/>
    </source>
</evidence>
<dbReference type="RefSeq" id="WP_377714438.1">
    <property type="nucleotide sequence ID" value="NZ_JBHTJM010000006.1"/>
</dbReference>